<dbReference type="Proteomes" id="UP000031668">
    <property type="component" value="Unassembled WGS sequence"/>
</dbReference>
<evidence type="ECO:0000313" key="1">
    <source>
        <dbReference type="EMBL" id="KII70422.1"/>
    </source>
</evidence>
<protein>
    <submittedName>
        <fullName evidence="1">Uncharacterized protein</fullName>
    </submittedName>
</protein>
<organism evidence="1 2">
    <name type="scientific">Thelohanellus kitauei</name>
    <name type="common">Myxosporean</name>
    <dbReference type="NCBI Taxonomy" id="669202"/>
    <lineage>
        <taxon>Eukaryota</taxon>
        <taxon>Metazoa</taxon>
        <taxon>Cnidaria</taxon>
        <taxon>Myxozoa</taxon>
        <taxon>Myxosporea</taxon>
        <taxon>Bivalvulida</taxon>
        <taxon>Platysporina</taxon>
        <taxon>Myxobolidae</taxon>
        <taxon>Thelohanellus</taxon>
    </lineage>
</organism>
<dbReference type="AlphaFoldDB" id="A0A0C2N912"/>
<accession>A0A0C2N912</accession>
<keyword evidence="2" id="KW-1185">Reference proteome</keyword>
<sequence>MESEYTDLLMHTQNALVINRKSFKKFRFLIARDQSISSKNATKYPELSDYQWLIFYFTVDSSQISHVGNPSNLDTFVYPSKYVTLSCMLMLDSKSNGIKYSRKENARHTTSLKLAMYTWRSQEELTNSDGSESRDRLKACIGIC</sequence>
<proteinExistence type="predicted"/>
<dbReference type="EMBL" id="JWZT01002080">
    <property type="protein sequence ID" value="KII70422.1"/>
    <property type="molecule type" value="Genomic_DNA"/>
</dbReference>
<reference evidence="1 2" key="1">
    <citation type="journal article" date="2014" name="Genome Biol. Evol.">
        <title>The genome of the myxosporean Thelohanellus kitauei shows adaptations to nutrient acquisition within its fish host.</title>
        <authorList>
            <person name="Yang Y."/>
            <person name="Xiong J."/>
            <person name="Zhou Z."/>
            <person name="Huo F."/>
            <person name="Miao W."/>
            <person name="Ran C."/>
            <person name="Liu Y."/>
            <person name="Zhang J."/>
            <person name="Feng J."/>
            <person name="Wang M."/>
            <person name="Wang M."/>
            <person name="Wang L."/>
            <person name="Yao B."/>
        </authorList>
    </citation>
    <scope>NUCLEOTIDE SEQUENCE [LARGE SCALE GENOMIC DNA]</scope>
    <source>
        <strain evidence="1">Wuqing</strain>
    </source>
</reference>
<name>A0A0C2N912_THEKT</name>
<gene>
    <name evidence="1" type="ORF">RF11_09685</name>
</gene>
<evidence type="ECO:0000313" key="2">
    <source>
        <dbReference type="Proteomes" id="UP000031668"/>
    </source>
</evidence>
<comment type="caution">
    <text evidence="1">The sequence shown here is derived from an EMBL/GenBank/DDBJ whole genome shotgun (WGS) entry which is preliminary data.</text>
</comment>